<dbReference type="KEGG" id="bgoe:IFJ75_03700"/>
<dbReference type="EMBL" id="CP062222">
    <property type="protein sequence ID" value="QTC92032.1"/>
    <property type="molecule type" value="Genomic_DNA"/>
</dbReference>
<organism evidence="2 3">
    <name type="scientific">Brevundimonas goettingensis</name>
    <dbReference type="NCBI Taxonomy" id="2774190"/>
    <lineage>
        <taxon>Bacteria</taxon>
        <taxon>Pseudomonadati</taxon>
        <taxon>Pseudomonadota</taxon>
        <taxon>Alphaproteobacteria</taxon>
        <taxon>Caulobacterales</taxon>
        <taxon>Caulobacteraceae</taxon>
        <taxon>Brevundimonas</taxon>
    </lineage>
</organism>
<feature type="transmembrane region" description="Helical" evidence="1">
    <location>
        <begin position="78"/>
        <end position="96"/>
    </location>
</feature>
<evidence type="ECO:0000256" key="1">
    <source>
        <dbReference type="SAM" id="Phobius"/>
    </source>
</evidence>
<proteinExistence type="predicted"/>
<evidence type="ECO:0000313" key="3">
    <source>
        <dbReference type="Proteomes" id="UP000663918"/>
    </source>
</evidence>
<feature type="transmembrane region" description="Helical" evidence="1">
    <location>
        <begin position="30"/>
        <end position="47"/>
    </location>
</feature>
<dbReference type="RefSeq" id="WP_207871368.1">
    <property type="nucleotide sequence ID" value="NZ_CP062222.1"/>
</dbReference>
<keyword evidence="3" id="KW-1185">Reference proteome</keyword>
<dbReference type="Proteomes" id="UP000663918">
    <property type="component" value="Chromosome"/>
</dbReference>
<feature type="transmembrane region" description="Helical" evidence="1">
    <location>
        <begin position="53"/>
        <end position="71"/>
    </location>
</feature>
<keyword evidence="1" id="KW-0812">Transmembrane</keyword>
<sequence length="135" mass="14939">MSPIYLFTLVVFAVVGLAALLRGERWERTAVAVLAAAWIGSALTPFNKVDPPWMAIGLDVAVFLFLLYAALYSRRGWTSAAAGFQFLILCTHFVFARDRTLEQWAYISAYYVWNLGVFAALACGVVWRGGKAARP</sequence>
<name>A0A975C5N5_9CAUL</name>
<feature type="transmembrane region" description="Helical" evidence="1">
    <location>
        <begin position="6"/>
        <end position="23"/>
    </location>
</feature>
<protein>
    <submittedName>
        <fullName evidence="2">Uncharacterized protein</fullName>
    </submittedName>
</protein>
<feature type="transmembrane region" description="Helical" evidence="1">
    <location>
        <begin position="108"/>
        <end position="127"/>
    </location>
</feature>
<gene>
    <name evidence="2" type="ORF">IFJ75_03700</name>
</gene>
<evidence type="ECO:0000313" key="2">
    <source>
        <dbReference type="EMBL" id="QTC92032.1"/>
    </source>
</evidence>
<dbReference type="AlphaFoldDB" id="A0A975C5N5"/>
<keyword evidence="1" id="KW-0472">Membrane</keyword>
<reference evidence="2" key="1">
    <citation type="submission" date="2020-09" db="EMBL/GenBank/DDBJ databases">
        <title>Brevundimonas sp. LVF2 isolated from a puddle in Goettingen, Germany.</title>
        <authorList>
            <person name="Friedrich I."/>
            <person name="Klassen A."/>
            <person name="Hannes N."/>
            <person name="Schneider D."/>
            <person name="Hertel R."/>
            <person name="Daniel R."/>
        </authorList>
    </citation>
    <scope>NUCLEOTIDE SEQUENCE</scope>
    <source>
        <strain evidence="2">LVF2</strain>
    </source>
</reference>
<accession>A0A975C5N5</accession>
<keyword evidence="1" id="KW-1133">Transmembrane helix</keyword>